<keyword evidence="5 10" id="KW-0863">Zinc-finger</keyword>
<keyword evidence="6 10" id="KW-0862">Zinc</keyword>
<evidence type="ECO:0000256" key="8">
    <source>
        <dbReference type="ARBA" id="ARBA00023163"/>
    </source>
</evidence>
<sequence>MGKRKKSSRTPQKRVRVALDTVFSCPFCNHEKSVTCTMDKKLGVGTLSCKVCGQDFQAPINSLSAPIDVYSEWIDACEAVADNDFDD</sequence>
<evidence type="ECO:0000256" key="9">
    <source>
        <dbReference type="ARBA" id="ARBA00023242"/>
    </source>
</evidence>
<comment type="subcellular location">
    <subcellularLocation>
        <location evidence="2 10">Nucleus</location>
    </subcellularLocation>
</comment>
<evidence type="ECO:0000256" key="2">
    <source>
        <dbReference type="ARBA" id="ARBA00004123"/>
    </source>
</evidence>
<dbReference type="FunFam" id="2.20.25.190:FF:000001">
    <property type="entry name" value="Transcription elongation factor 1 homolog"/>
    <property type="match status" value="1"/>
</dbReference>
<keyword evidence="9 10" id="KW-0539">Nucleus</keyword>
<proteinExistence type="inferred from homology"/>
<dbReference type="OrthoDB" id="445983at2759"/>
<evidence type="ECO:0000256" key="4">
    <source>
        <dbReference type="ARBA" id="ARBA00022723"/>
    </source>
</evidence>
<dbReference type="AlphaFoldDB" id="A0A1E4TJS9"/>
<name>A0A1E4TJS9_9ASCO</name>
<dbReference type="InterPro" id="IPR038567">
    <property type="entry name" value="T_Elf1_sf"/>
</dbReference>
<evidence type="ECO:0000256" key="6">
    <source>
        <dbReference type="ARBA" id="ARBA00022833"/>
    </source>
</evidence>
<dbReference type="SUPFAM" id="SSF57783">
    <property type="entry name" value="Zinc beta-ribbon"/>
    <property type="match status" value="1"/>
</dbReference>
<evidence type="ECO:0000256" key="7">
    <source>
        <dbReference type="ARBA" id="ARBA00023015"/>
    </source>
</evidence>
<evidence type="ECO:0000256" key="10">
    <source>
        <dbReference type="RuleBase" id="RU364033"/>
    </source>
</evidence>
<dbReference type="GO" id="GO:0000993">
    <property type="term" value="F:RNA polymerase II complex binding"/>
    <property type="evidence" value="ECO:0007669"/>
    <property type="project" value="TreeGrafter"/>
</dbReference>
<dbReference type="EMBL" id="KV453841">
    <property type="protein sequence ID" value="ODV91979.1"/>
    <property type="molecule type" value="Genomic_DNA"/>
</dbReference>
<dbReference type="InterPro" id="IPR007808">
    <property type="entry name" value="Elf1"/>
</dbReference>
<comment type="function">
    <text evidence="1 10">Transcription elongation factor implicated in the maintenance of proper chromatin structure in actively transcribed regions.</text>
</comment>
<organism evidence="11 12">
    <name type="scientific">Tortispora caseinolytica NRRL Y-17796</name>
    <dbReference type="NCBI Taxonomy" id="767744"/>
    <lineage>
        <taxon>Eukaryota</taxon>
        <taxon>Fungi</taxon>
        <taxon>Dikarya</taxon>
        <taxon>Ascomycota</taxon>
        <taxon>Saccharomycotina</taxon>
        <taxon>Trigonopsidomycetes</taxon>
        <taxon>Trigonopsidales</taxon>
        <taxon>Trigonopsidaceae</taxon>
        <taxon>Tortispora</taxon>
    </lineage>
</organism>
<evidence type="ECO:0000313" key="11">
    <source>
        <dbReference type="EMBL" id="ODV91979.1"/>
    </source>
</evidence>
<keyword evidence="8 10" id="KW-0804">Transcription</keyword>
<evidence type="ECO:0000256" key="5">
    <source>
        <dbReference type="ARBA" id="ARBA00022771"/>
    </source>
</evidence>
<dbReference type="Proteomes" id="UP000095023">
    <property type="component" value="Unassembled WGS sequence"/>
</dbReference>
<keyword evidence="4 10" id="KW-0479">Metal-binding</keyword>
<dbReference type="Pfam" id="PF05129">
    <property type="entry name" value="Zn_ribbon_Elf1"/>
    <property type="match status" value="1"/>
</dbReference>
<dbReference type="GO" id="GO:0008270">
    <property type="term" value="F:zinc ion binding"/>
    <property type="evidence" value="ECO:0007669"/>
    <property type="project" value="UniProtKB-KW"/>
</dbReference>
<dbReference type="PANTHER" id="PTHR20934">
    <property type="entry name" value="TRANSCRIPTION ELONGATION FACTOR 1 HOMOLOG"/>
    <property type="match status" value="1"/>
</dbReference>
<dbReference type="Gene3D" id="2.20.25.190">
    <property type="match status" value="1"/>
</dbReference>
<gene>
    <name evidence="11" type="ORF">CANCADRAFT_80670</name>
</gene>
<dbReference type="PANTHER" id="PTHR20934:SF0">
    <property type="entry name" value="TRANSCRIPTION ELONGATION FACTOR 1 HOMOLOG"/>
    <property type="match status" value="1"/>
</dbReference>
<dbReference type="GO" id="GO:0006368">
    <property type="term" value="P:transcription elongation by RNA polymerase II"/>
    <property type="evidence" value="ECO:0007669"/>
    <property type="project" value="TreeGrafter"/>
</dbReference>
<evidence type="ECO:0000256" key="1">
    <source>
        <dbReference type="ARBA" id="ARBA00003357"/>
    </source>
</evidence>
<evidence type="ECO:0000313" key="12">
    <source>
        <dbReference type="Proteomes" id="UP000095023"/>
    </source>
</evidence>
<accession>A0A1E4TJS9</accession>
<keyword evidence="12" id="KW-1185">Reference proteome</keyword>
<dbReference type="GO" id="GO:0008023">
    <property type="term" value="C:transcription elongation factor complex"/>
    <property type="evidence" value="ECO:0007669"/>
    <property type="project" value="TreeGrafter"/>
</dbReference>
<evidence type="ECO:0000256" key="3">
    <source>
        <dbReference type="ARBA" id="ARBA00009730"/>
    </source>
</evidence>
<keyword evidence="7 10" id="KW-0805">Transcription regulation</keyword>
<comment type="similarity">
    <text evidence="3 10">Belongs to the ELOF1 family.</text>
</comment>
<protein>
    <recommendedName>
        <fullName evidence="10">Transcription elongation factor 1 homolog</fullName>
    </recommendedName>
</protein>
<reference evidence="12" key="1">
    <citation type="submission" date="2016-02" db="EMBL/GenBank/DDBJ databases">
        <title>Comparative genomics of biotechnologically important yeasts.</title>
        <authorList>
            <consortium name="DOE Joint Genome Institute"/>
            <person name="Riley R."/>
            <person name="Haridas S."/>
            <person name="Wolfe K.H."/>
            <person name="Lopes M.R."/>
            <person name="Hittinger C.T."/>
            <person name="Goker M."/>
            <person name="Salamov A."/>
            <person name="Wisecaver J."/>
            <person name="Long T.M."/>
            <person name="Aerts A.L."/>
            <person name="Barry K."/>
            <person name="Choi C."/>
            <person name="Clum A."/>
            <person name="Coughlan A.Y."/>
            <person name="Deshpande S."/>
            <person name="Douglass A.P."/>
            <person name="Hanson S.J."/>
            <person name="Klenk H.-P."/>
            <person name="Labutti K."/>
            <person name="Lapidus A."/>
            <person name="Lindquist E."/>
            <person name="Lipzen A."/>
            <person name="Meier-Kolthoff J.P."/>
            <person name="Ohm R.A."/>
            <person name="Otillar R.P."/>
            <person name="Pangilinan J."/>
            <person name="Peng Y."/>
            <person name="Rokas A."/>
            <person name="Rosa C.A."/>
            <person name="Scheuner C."/>
            <person name="Sibirny A.A."/>
            <person name="Slot J.C."/>
            <person name="Stielow J.B."/>
            <person name="Sun H."/>
            <person name="Kurtzman C.P."/>
            <person name="Blackwell M."/>
            <person name="Jeffries T.W."/>
            <person name="Grigoriev I.V."/>
        </authorList>
    </citation>
    <scope>NUCLEOTIDE SEQUENCE [LARGE SCALE GENOMIC DNA]</scope>
    <source>
        <strain evidence="12">NRRL Y-17796</strain>
    </source>
</reference>